<name>A0A9N9AGX9_9GLOM</name>
<evidence type="ECO:0000313" key="1">
    <source>
        <dbReference type="EMBL" id="CAG8529861.1"/>
    </source>
</evidence>
<sequence>MAFQDWDLITNEITIAFQDWVDMLNPIFELNNNQDEPILAKEDVNMNFKSSFLVQDMSSDSDLAKPSSISKKIIVKENE</sequence>
<protein>
    <submittedName>
        <fullName evidence="1">9415_t:CDS:1</fullName>
    </submittedName>
</protein>
<organism evidence="1 2">
    <name type="scientific">Dentiscutata erythropus</name>
    <dbReference type="NCBI Taxonomy" id="1348616"/>
    <lineage>
        <taxon>Eukaryota</taxon>
        <taxon>Fungi</taxon>
        <taxon>Fungi incertae sedis</taxon>
        <taxon>Mucoromycota</taxon>
        <taxon>Glomeromycotina</taxon>
        <taxon>Glomeromycetes</taxon>
        <taxon>Diversisporales</taxon>
        <taxon>Gigasporaceae</taxon>
        <taxon>Dentiscutata</taxon>
    </lineage>
</organism>
<gene>
    <name evidence="1" type="ORF">DERYTH_LOCUS4290</name>
</gene>
<accession>A0A9N9AGX9</accession>
<evidence type="ECO:0000313" key="2">
    <source>
        <dbReference type="Proteomes" id="UP000789405"/>
    </source>
</evidence>
<dbReference type="Proteomes" id="UP000789405">
    <property type="component" value="Unassembled WGS sequence"/>
</dbReference>
<comment type="caution">
    <text evidence="1">The sequence shown here is derived from an EMBL/GenBank/DDBJ whole genome shotgun (WGS) entry which is preliminary data.</text>
</comment>
<keyword evidence="2" id="KW-1185">Reference proteome</keyword>
<dbReference type="AlphaFoldDB" id="A0A9N9AGX9"/>
<proteinExistence type="predicted"/>
<dbReference type="EMBL" id="CAJVPY010001627">
    <property type="protein sequence ID" value="CAG8529861.1"/>
    <property type="molecule type" value="Genomic_DNA"/>
</dbReference>
<reference evidence="1" key="1">
    <citation type="submission" date="2021-06" db="EMBL/GenBank/DDBJ databases">
        <authorList>
            <person name="Kallberg Y."/>
            <person name="Tangrot J."/>
            <person name="Rosling A."/>
        </authorList>
    </citation>
    <scope>NUCLEOTIDE SEQUENCE</scope>
    <source>
        <strain evidence="1">MA453B</strain>
    </source>
</reference>